<evidence type="ECO:0000313" key="3">
    <source>
        <dbReference type="EMBL" id="MFC5752842.1"/>
    </source>
</evidence>
<evidence type="ECO:0000259" key="2">
    <source>
        <dbReference type="Pfam" id="PF02861"/>
    </source>
</evidence>
<feature type="domain" description="Clp R" evidence="2">
    <location>
        <begin position="14"/>
        <end position="56"/>
    </location>
</feature>
<name>A0ABW1AE80_9ACTN</name>
<gene>
    <name evidence="3" type="ORF">ACFPZN_45130</name>
</gene>
<keyword evidence="3" id="KW-0378">Hydrolase</keyword>
<evidence type="ECO:0000313" key="4">
    <source>
        <dbReference type="Proteomes" id="UP001596074"/>
    </source>
</evidence>
<dbReference type="GO" id="GO:0008233">
    <property type="term" value="F:peptidase activity"/>
    <property type="evidence" value="ECO:0007669"/>
    <property type="project" value="UniProtKB-KW"/>
</dbReference>
<dbReference type="Proteomes" id="UP001596074">
    <property type="component" value="Unassembled WGS sequence"/>
</dbReference>
<dbReference type="Pfam" id="PF02861">
    <property type="entry name" value="Clp_N"/>
    <property type="match status" value="1"/>
</dbReference>
<sequence length="383" mass="40738">MRLEPHTAGTDASREVMEPLVEAFRRAVRLGHSAVGTEHLLFALLKGESAAKELLAPTTRVCGTLMGVIAAKEDEDWVSADGAGDAAATAGDTPDVATLLREAEWLASQRQERRGERAAPENGRPLPTGALAAALAHAFLRARELGASRANETHMLMGLMHDPGNRAGEALLERRMDRDDLIARLAVHPSARQDGTPHTLSLDGLRNMGMLTQRGRLWGGLARTLSSGGFGSPVLPTVRLEARCQAVRLGHSHVTTVHLLLAMLAVDDQLTAAGQRLRAGLAEHSTGAELLRGRGVTLPAAVKAAADLIPVDEDRPDSPDPTDHPAARQAMTRARLHFKEREDGSAGTTHLLTVLLADPDDPCDALLAAVGVDTGELRRTLGH</sequence>
<dbReference type="Gene3D" id="1.10.1780.10">
    <property type="entry name" value="Clp, N-terminal domain"/>
    <property type="match status" value="2"/>
</dbReference>
<evidence type="ECO:0000256" key="1">
    <source>
        <dbReference type="SAM" id="MobiDB-lite"/>
    </source>
</evidence>
<protein>
    <submittedName>
        <fullName evidence="3">Clp protease N-terminal domain-containing protein</fullName>
    </submittedName>
</protein>
<feature type="compositionally biased region" description="Basic and acidic residues" evidence="1">
    <location>
        <begin position="110"/>
        <end position="119"/>
    </location>
</feature>
<accession>A0ABW1AE80</accession>
<dbReference type="GO" id="GO:0006508">
    <property type="term" value="P:proteolysis"/>
    <property type="evidence" value="ECO:0007669"/>
    <property type="project" value="UniProtKB-KW"/>
</dbReference>
<organism evidence="3 4">
    <name type="scientific">Actinomadura rugatobispora</name>
    <dbReference type="NCBI Taxonomy" id="1994"/>
    <lineage>
        <taxon>Bacteria</taxon>
        <taxon>Bacillati</taxon>
        <taxon>Actinomycetota</taxon>
        <taxon>Actinomycetes</taxon>
        <taxon>Streptosporangiales</taxon>
        <taxon>Thermomonosporaceae</taxon>
        <taxon>Actinomadura</taxon>
    </lineage>
</organism>
<keyword evidence="3" id="KW-0645">Protease</keyword>
<keyword evidence="4" id="KW-1185">Reference proteome</keyword>
<dbReference type="InterPro" id="IPR036628">
    <property type="entry name" value="Clp_N_dom_sf"/>
</dbReference>
<comment type="caution">
    <text evidence="3">The sequence shown here is derived from an EMBL/GenBank/DDBJ whole genome shotgun (WGS) entry which is preliminary data.</text>
</comment>
<feature type="region of interest" description="Disordered" evidence="1">
    <location>
        <begin position="108"/>
        <end position="127"/>
    </location>
</feature>
<dbReference type="EMBL" id="JBHSON010000098">
    <property type="protein sequence ID" value="MFC5752842.1"/>
    <property type="molecule type" value="Genomic_DNA"/>
</dbReference>
<dbReference type="InterPro" id="IPR004176">
    <property type="entry name" value="Clp_R_N"/>
</dbReference>
<dbReference type="SUPFAM" id="SSF81923">
    <property type="entry name" value="Double Clp-N motif"/>
    <property type="match status" value="2"/>
</dbReference>
<proteinExistence type="predicted"/>
<reference evidence="4" key="1">
    <citation type="journal article" date="2019" name="Int. J. Syst. Evol. Microbiol.">
        <title>The Global Catalogue of Microorganisms (GCM) 10K type strain sequencing project: providing services to taxonomists for standard genome sequencing and annotation.</title>
        <authorList>
            <consortium name="The Broad Institute Genomics Platform"/>
            <consortium name="The Broad Institute Genome Sequencing Center for Infectious Disease"/>
            <person name="Wu L."/>
            <person name="Ma J."/>
        </authorList>
    </citation>
    <scope>NUCLEOTIDE SEQUENCE [LARGE SCALE GENOMIC DNA]</scope>
    <source>
        <strain evidence="4">KCTC 42087</strain>
    </source>
</reference>
<dbReference type="RefSeq" id="WP_378289249.1">
    <property type="nucleotide sequence ID" value="NZ_JBHSON010000098.1"/>
</dbReference>